<dbReference type="InterPro" id="IPR038291">
    <property type="entry name" value="SAP30_C_sf"/>
</dbReference>
<dbReference type="EMBL" id="HG994582">
    <property type="protein sequence ID" value="CAF2894542.1"/>
    <property type="molecule type" value="Genomic_DNA"/>
</dbReference>
<dbReference type="GO" id="GO:0006355">
    <property type="term" value="P:regulation of DNA-templated transcription"/>
    <property type="evidence" value="ECO:0007669"/>
    <property type="project" value="TreeGrafter"/>
</dbReference>
<accession>A0A7R8CQD6</accession>
<protein>
    <submittedName>
        <fullName evidence="13">SAP30</fullName>
    </submittedName>
</protein>
<evidence type="ECO:0000259" key="12">
    <source>
        <dbReference type="Pfam" id="PF13867"/>
    </source>
</evidence>
<evidence type="ECO:0000256" key="6">
    <source>
        <dbReference type="ARBA" id="ARBA00022833"/>
    </source>
</evidence>
<evidence type="ECO:0000256" key="8">
    <source>
        <dbReference type="ARBA" id="ARBA00023125"/>
    </source>
</evidence>
<evidence type="ECO:0000256" key="10">
    <source>
        <dbReference type="ARBA" id="ARBA00023242"/>
    </source>
</evidence>
<name>A0A7R8CQD6_LEPSM</name>
<evidence type="ECO:0000256" key="2">
    <source>
        <dbReference type="ARBA" id="ARBA00006283"/>
    </source>
</evidence>
<dbReference type="Pfam" id="PF13867">
    <property type="entry name" value="SAP30_Sin3_bdg"/>
    <property type="match status" value="1"/>
</dbReference>
<keyword evidence="5" id="KW-0863">Zinc-finger</keyword>
<proteinExistence type="inferred from homology"/>
<keyword evidence="14" id="KW-1185">Reference proteome</keyword>
<keyword evidence="9" id="KW-0804">Transcription</keyword>
<dbReference type="GO" id="GO:0003712">
    <property type="term" value="F:transcription coregulator activity"/>
    <property type="evidence" value="ECO:0007669"/>
    <property type="project" value="TreeGrafter"/>
</dbReference>
<keyword evidence="6" id="KW-0862">Zinc</keyword>
<dbReference type="InterPro" id="IPR024145">
    <property type="entry name" value="His_deAcase_SAP30/SAP30L"/>
</dbReference>
<reference evidence="13" key="1">
    <citation type="submission" date="2021-02" db="EMBL/GenBank/DDBJ databases">
        <authorList>
            <person name="Bekaert M."/>
        </authorList>
    </citation>
    <scope>NUCLEOTIDE SEQUENCE</scope>
    <source>
        <strain evidence="13">IoA-00</strain>
    </source>
</reference>
<dbReference type="Pfam" id="PF13866">
    <property type="entry name" value="zf-SAP30"/>
    <property type="match status" value="1"/>
</dbReference>
<keyword evidence="8" id="KW-0238">DNA-binding</keyword>
<comment type="similarity">
    <text evidence="2">Belongs to the SAP30 family.</text>
</comment>
<dbReference type="InterPro" id="IPR025717">
    <property type="entry name" value="SAP30_zn-finger"/>
</dbReference>
<dbReference type="PANTHER" id="PTHR13286:SF6">
    <property type="entry name" value="HISTONE DEACETYLASE COMPLEX SUBUNIT SAP30L-RELATED"/>
    <property type="match status" value="1"/>
</dbReference>
<dbReference type="AlphaFoldDB" id="A0A7R8CQD6"/>
<evidence type="ECO:0000259" key="11">
    <source>
        <dbReference type="Pfam" id="PF13866"/>
    </source>
</evidence>
<keyword evidence="10" id="KW-0539">Nucleus</keyword>
<dbReference type="GO" id="GO:0003677">
    <property type="term" value="F:DNA binding"/>
    <property type="evidence" value="ECO:0007669"/>
    <property type="project" value="UniProtKB-KW"/>
</dbReference>
<keyword evidence="4" id="KW-0479">Metal-binding</keyword>
<organism evidence="13 14">
    <name type="scientific">Lepeophtheirus salmonis</name>
    <name type="common">Salmon louse</name>
    <name type="synonym">Caligus salmonis</name>
    <dbReference type="NCBI Taxonomy" id="72036"/>
    <lineage>
        <taxon>Eukaryota</taxon>
        <taxon>Metazoa</taxon>
        <taxon>Ecdysozoa</taxon>
        <taxon>Arthropoda</taxon>
        <taxon>Crustacea</taxon>
        <taxon>Multicrustacea</taxon>
        <taxon>Hexanauplia</taxon>
        <taxon>Copepoda</taxon>
        <taxon>Siphonostomatoida</taxon>
        <taxon>Caligidae</taxon>
        <taxon>Lepeophtheirus</taxon>
    </lineage>
</organism>
<dbReference type="Gene3D" id="6.10.160.20">
    <property type="match status" value="1"/>
</dbReference>
<dbReference type="Proteomes" id="UP000675881">
    <property type="component" value="Chromosome 3"/>
</dbReference>
<feature type="domain" description="Histone deacetylase complex subunit SAP30 zinc-finger" evidence="11">
    <location>
        <begin position="142"/>
        <end position="210"/>
    </location>
</feature>
<gene>
    <name evidence="13" type="ORF">LSAA_7086</name>
</gene>
<sequence length="267" mass="30032">MLLLLGDPGNVISLAELQRQTTAVVAFGNVYPVLPGSNFYASILSGENAVKEVLRRVTATYVRDTMSDRPPYGSTPQQIPQPLEVKTETIREVTVTNMAPTNNINKPESRINGCTPLSSTKIEEDESYWSNGVPSGAPTESKRCCLVENGRRCSKDAGFASYSKRIPKTVTQKKLKLHMDTTAKHIYICDYHKKVIQSLRTKRKTRESDDDSGEADSEVPEVDLYQLQVNTLRRYKKHYKVPIRPGISKAQLAEVKIQLTTNKNYYF</sequence>
<evidence type="ECO:0000313" key="13">
    <source>
        <dbReference type="EMBL" id="CAF2894542.1"/>
    </source>
</evidence>
<dbReference type="InterPro" id="IPR025718">
    <property type="entry name" value="SAP30_Sin3-bd"/>
</dbReference>
<dbReference type="GO" id="GO:0008270">
    <property type="term" value="F:zinc ion binding"/>
    <property type="evidence" value="ECO:0007669"/>
    <property type="project" value="UniProtKB-KW"/>
</dbReference>
<evidence type="ECO:0000256" key="9">
    <source>
        <dbReference type="ARBA" id="ARBA00023163"/>
    </source>
</evidence>
<evidence type="ECO:0000313" key="14">
    <source>
        <dbReference type="Proteomes" id="UP000675881"/>
    </source>
</evidence>
<dbReference type="PANTHER" id="PTHR13286">
    <property type="entry name" value="SAP30"/>
    <property type="match status" value="1"/>
</dbReference>
<feature type="domain" description="Histone deacetylase complex subunit SAP30 Sin3 binding" evidence="12">
    <location>
        <begin position="227"/>
        <end position="254"/>
    </location>
</feature>
<evidence type="ECO:0000256" key="7">
    <source>
        <dbReference type="ARBA" id="ARBA00023015"/>
    </source>
</evidence>
<comment type="subcellular location">
    <subcellularLocation>
        <location evidence="1">Nucleus</location>
    </subcellularLocation>
</comment>
<dbReference type="GO" id="GO:0000118">
    <property type="term" value="C:histone deacetylase complex"/>
    <property type="evidence" value="ECO:0007669"/>
    <property type="project" value="TreeGrafter"/>
</dbReference>
<keyword evidence="3" id="KW-0678">Repressor</keyword>
<keyword evidence="7" id="KW-0805">Transcription regulation</keyword>
<evidence type="ECO:0000256" key="1">
    <source>
        <dbReference type="ARBA" id="ARBA00004123"/>
    </source>
</evidence>
<evidence type="ECO:0000256" key="4">
    <source>
        <dbReference type="ARBA" id="ARBA00022723"/>
    </source>
</evidence>
<dbReference type="OrthoDB" id="510958at2759"/>
<dbReference type="Gene3D" id="3.40.1800.30">
    <property type="match status" value="1"/>
</dbReference>
<evidence type="ECO:0000256" key="3">
    <source>
        <dbReference type="ARBA" id="ARBA00022491"/>
    </source>
</evidence>
<evidence type="ECO:0000256" key="5">
    <source>
        <dbReference type="ARBA" id="ARBA00022771"/>
    </source>
</evidence>